<comment type="caution">
    <text evidence="3">The sequence shown here is derived from an EMBL/GenBank/DDBJ whole genome shotgun (WGS) entry which is preliminary data.</text>
</comment>
<feature type="compositionally biased region" description="Basic residues" evidence="1">
    <location>
        <begin position="221"/>
        <end position="232"/>
    </location>
</feature>
<sequence length="249" mass="29601">MGRVRAELRGESELRPCLLDAIVLHHNRTNFCIDCSFSVQLRNQAEKQLWGVALKQPVGNELHASSCVKILDSHYKAKFRKRQTLSRPQEAETIPALSFKYTNKFLCGCASIIQDKQSYFPVSYLYYFMNIQSIFIWLTESSVHHLLVLFVYQIHFHFWIMKKTQLWTEADSKLFLELSKKYHNDFHQIAEEMHRTYSQVRSHHYNLQRKPSKSESEKPKPKEKKKKAPKKNSRQEKQHYSYIIFDDID</sequence>
<dbReference type="SMART" id="SM00717">
    <property type="entry name" value="SANT"/>
    <property type="match status" value="1"/>
</dbReference>
<reference evidence="3 4" key="1">
    <citation type="submission" date="2024-07" db="EMBL/GenBank/DDBJ databases">
        <authorList>
            <person name="Akdeniz Z."/>
        </authorList>
    </citation>
    <scope>NUCLEOTIDE SEQUENCE [LARGE SCALE GENOMIC DNA]</scope>
</reference>
<dbReference type="SUPFAM" id="SSF46689">
    <property type="entry name" value="Homeodomain-like"/>
    <property type="match status" value="1"/>
</dbReference>
<feature type="region of interest" description="Disordered" evidence="1">
    <location>
        <begin position="205"/>
        <end position="249"/>
    </location>
</feature>
<keyword evidence="4" id="KW-1185">Reference proteome</keyword>
<feature type="domain" description="HTH myb-type" evidence="2">
    <location>
        <begin position="162"/>
        <end position="212"/>
    </location>
</feature>
<dbReference type="InterPro" id="IPR009057">
    <property type="entry name" value="Homeodomain-like_sf"/>
</dbReference>
<evidence type="ECO:0000256" key="1">
    <source>
        <dbReference type="SAM" id="MobiDB-lite"/>
    </source>
</evidence>
<name>A0ABP1GUM4_9EUKA</name>
<evidence type="ECO:0000259" key="2">
    <source>
        <dbReference type="PROSITE" id="PS51294"/>
    </source>
</evidence>
<dbReference type="InterPro" id="IPR017930">
    <property type="entry name" value="Myb_dom"/>
</dbReference>
<protein>
    <submittedName>
        <fullName evidence="3">SANT/Myb_domain</fullName>
    </submittedName>
</protein>
<evidence type="ECO:0000313" key="4">
    <source>
        <dbReference type="Proteomes" id="UP001642409"/>
    </source>
</evidence>
<dbReference type="EMBL" id="CAXDID020000011">
    <property type="protein sequence ID" value="CAL5979573.1"/>
    <property type="molecule type" value="Genomic_DNA"/>
</dbReference>
<dbReference type="Proteomes" id="UP001642409">
    <property type="component" value="Unassembled WGS sequence"/>
</dbReference>
<dbReference type="Pfam" id="PF13921">
    <property type="entry name" value="Myb_DNA-bind_6"/>
    <property type="match status" value="1"/>
</dbReference>
<accession>A0ABP1GUM4</accession>
<gene>
    <name evidence="3" type="ORF">HINF_LOCUS5720</name>
</gene>
<dbReference type="PROSITE" id="PS51294">
    <property type="entry name" value="HTH_MYB"/>
    <property type="match status" value="1"/>
</dbReference>
<organism evidence="3 4">
    <name type="scientific">Hexamita inflata</name>
    <dbReference type="NCBI Taxonomy" id="28002"/>
    <lineage>
        <taxon>Eukaryota</taxon>
        <taxon>Metamonada</taxon>
        <taxon>Diplomonadida</taxon>
        <taxon>Hexamitidae</taxon>
        <taxon>Hexamitinae</taxon>
        <taxon>Hexamita</taxon>
    </lineage>
</organism>
<dbReference type="CDD" id="cd00167">
    <property type="entry name" value="SANT"/>
    <property type="match status" value="1"/>
</dbReference>
<evidence type="ECO:0000313" key="3">
    <source>
        <dbReference type="EMBL" id="CAL5979573.1"/>
    </source>
</evidence>
<proteinExistence type="predicted"/>
<dbReference type="Gene3D" id="1.10.10.60">
    <property type="entry name" value="Homeodomain-like"/>
    <property type="match status" value="1"/>
</dbReference>
<dbReference type="InterPro" id="IPR001005">
    <property type="entry name" value="SANT/Myb"/>
</dbReference>